<dbReference type="EMBL" id="FOJM01000032">
    <property type="protein sequence ID" value="SFA60635.1"/>
    <property type="molecule type" value="Genomic_DNA"/>
</dbReference>
<dbReference type="Pfam" id="PF02397">
    <property type="entry name" value="Bac_transf"/>
    <property type="match status" value="1"/>
</dbReference>
<name>A0A1I0U9B8_9SPHI</name>
<evidence type="ECO:0000259" key="3">
    <source>
        <dbReference type="Pfam" id="PF02397"/>
    </source>
</evidence>
<keyword evidence="5" id="KW-1185">Reference proteome</keyword>
<reference evidence="5" key="1">
    <citation type="submission" date="2016-10" db="EMBL/GenBank/DDBJ databases">
        <authorList>
            <person name="Varghese N."/>
            <person name="Submissions S."/>
        </authorList>
    </citation>
    <scope>NUCLEOTIDE SEQUENCE [LARGE SCALE GENOMIC DNA]</scope>
    <source>
        <strain evidence="5">DSM 18130</strain>
    </source>
</reference>
<feature type="domain" description="Bacterial sugar transferase" evidence="3">
    <location>
        <begin position="155"/>
        <end position="394"/>
    </location>
</feature>
<keyword evidence="2" id="KW-0472">Membrane</keyword>
<dbReference type="STRING" id="332999.SAMN04488511_1322"/>
<dbReference type="RefSeq" id="WP_208864463.1">
    <property type="nucleotide sequence ID" value="NZ_FOJM01000032.1"/>
</dbReference>
<comment type="similarity">
    <text evidence="1">Belongs to the bacterial sugar transferase family.</text>
</comment>
<dbReference type="AlphaFoldDB" id="A0A1I0U9B8"/>
<evidence type="ECO:0000256" key="1">
    <source>
        <dbReference type="ARBA" id="ARBA00006464"/>
    </source>
</evidence>
<protein>
    <submittedName>
        <fullName evidence="4">Sugar transferase</fullName>
    </submittedName>
</protein>
<keyword evidence="2" id="KW-0812">Transmembrane</keyword>
<accession>A0A1I0U9B8</accession>
<sequence>MVEKQINGSVEPGIIAMVGFENYTERTFFESCNFEGLRLVYFDNGLKLSQAWTEQHLKIVAIISNSEILSNGGLTLIETLKNIQMPSVPFFLVVKYFNPNLRILALTAGISDVFRLPMQTERVEKRITFFVKNWDALTKSLSIRPNVIRPIGLAKRAFDIFFASSALIILFPLLLIVALAIWMESKGPVFYYSLRAGTGFKVFKFYKFRSMYVDADKKVKDLIHLNQYDIDKKEQKTTTPDSVLCQDCLPAGKCQYPLYGDGVQWCEKDGGYFATNSGSAFFKIANDPRITRVGNFIRNTSIDELPQLWNVIKGDMSIVGNRPLPIYEAEKLTTDRYVLRFAAPAGITGLWQVEKRGKGEMSEEERLLLDNEYAKNQSFTNDIKLILKTIPALFQKESV</sequence>
<dbReference type="InterPro" id="IPR003362">
    <property type="entry name" value="Bact_transf"/>
</dbReference>
<feature type="transmembrane region" description="Helical" evidence="2">
    <location>
        <begin position="160"/>
        <end position="183"/>
    </location>
</feature>
<gene>
    <name evidence="4" type="ORF">SAMN04488511_1322</name>
</gene>
<dbReference type="GO" id="GO:0016780">
    <property type="term" value="F:phosphotransferase activity, for other substituted phosphate groups"/>
    <property type="evidence" value="ECO:0007669"/>
    <property type="project" value="TreeGrafter"/>
</dbReference>
<organism evidence="4 5">
    <name type="scientific">Pedobacter suwonensis</name>
    <dbReference type="NCBI Taxonomy" id="332999"/>
    <lineage>
        <taxon>Bacteria</taxon>
        <taxon>Pseudomonadati</taxon>
        <taxon>Bacteroidota</taxon>
        <taxon>Sphingobacteriia</taxon>
        <taxon>Sphingobacteriales</taxon>
        <taxon>Sphingobacteriaceae</taxon>
        <taxon>Pedobacter</taxon>
    </lineage>
</organism>
<evidence type="ECO:0000256" key="2">
    <source>
        <dbReference type="SAM" id="Phobius"/>
    </source>
</evidence>
<evidence type="ECO:0000313" key="4">
    <source>
        <dbReference type="EMBL" id="SFA60635.1"/>
    </source>
</evidence>
<dbReference type="Proteomes" id="UP000198836">
    <property type="component" value="Unassembled WGS sequence"/>
</dbReference>
<dbReference type="InterPro" id="IPR011006">
    <property type="entry name" value="CheY-like_superfamily"/>
</dbReference>
<keyword evidence="2" id="KW-1133">Transmembrane helix</keyword>
<dbReference type="PANTHER" id="PTHR30576:SF0">
    <property type="entry name" value="UNDECAPRENYL-PHOSPHATE N-ACETYLGALACTOSAMINYL 1-PHOSPHATE TRANSFERASE-RELATED"/>
    <property type="match status" value="1"/>
</dbReference>
<evidence type="ECO:0000313" key="5">
    <source>
        <dbReference type="Proteomes" id="UP000198836"/>
    </source>
</evidence>
<proteinExistence type="inferred from homology"/>
<keyword evidence="4" id="KW-0808">Transferase</keyword>
<dbReference type="PANTHER" id="PTHR30576">
    <property type="entry name" value="COLANIC BIOSYNTHESIS UDP-GLUCOSE LIPID CARRIER TRANSFERASE"/>
    <property type="match status" value="1"/>
</dbReference>
<dbReference type="SUPFAM" id="SSF52172">
    <property type="entry name" value="CheY-like"/>
    <property type="match status" value="1"/>
</dbReference>